<evidence type="ECO:0000259" key="9">
    <source>
        <dbReference type="Pfam" id="PF21082"/>
    </source>
</evidence>
<comment type="subcellular location">
    <subcellularLocation>
        <location evidence="1">Cell membrane</location>
        <topology evidence="1">Multi-pass membrane protein</topology>
    </subcellularLocation>
</comment>
<dbReference type="Gene3D" id="3.30.70.100">
    <property type="match status" value="1"/>
</dbReference>
<keyword evidence="12" id="KW-1185">Reference proteome</keyword>
<dbReference type="InterPro" id="IPR023408">
    <property type="entry name" value="MscS_beta-dom_sf"/>
</dbReference>
<evidence type="ECO:0000256" key="5">
    <source>
        <dbReference type="ARBA" id="ARBA00022989"/>
    </source>
</evidence>
<sequence length="294" mass="31304">MSHAIAPLTDVTSWLRSSGLEIVLFLSGAILLARFVRWFGDLITRRIDAASTDSGGLVRSESSKHRHVLTQVVMWGAVVLVYCVCAALILQRLGIPVTGLVAPAAIVGVALGFGAQRIVQDILAGTFIIAERQYGFGDMIRLSAIGSEAGVIGTVEEVTLRITRMRTANGEVVIVPNGLIVQVINMSRDWARAVIDIPVPSTTDINRVRDVLRQVGEDAVGDERLGPLLLGAPSVLGVESIEVDKLHVRIVARTLPGKQFEVGRELRARVAAALLRDGVVVAADVNTANPTGAA</sequence>
<evidence type="ECO:0000256" key="4">
    <source>
        <dbReference type="ARBA" id="ARBA00022692"/>
    </source>
</evidence>
<organism evidence="11 12">
    <name type="scientific">Planosporangium flavigriseum</name>
    <dbReference type="NCBI Taxonomy" id="373681"/>
    <lineage>
        <taxon>Bacteria</taxon>
        <taxon>Bacillati</taxon>
        <taxon>Actinomycetota</taxon>
        <taxon>Actinomycetes</taxon>
        <taxon>Micromonosporales</taxon>
        <taxon>Micromonosporaceae</taxon>
        <taxon>Planosporangium</taxon>
    </lineage>
</organism>
<dbReference type="PANTHER" id="PTHR30460">
    <property type="entry name" value="MODERATE CONDUCTANCE MECHANOSENSITIVE CHANNEL YBIO"/>
    <property type="match status" value="1"/>
</dbReference>
<dbReference type="InterPro" id="IPR049142">
    <property type="entry name" value="MS_channel_1st"/>
</dbReference>
<proteinExistence type="inferred from homology"/>
<comment type="caution">
    <text evidence="11">The sequence shown here is derived from an EMBL/GenBank/DDBJ whole genome shotgun (WGS) entry which is preliminary data.</text>
</comment>
<dbReference type="InterPro" id="IPR006685">
    <property type="entry name" value="MscS_channel_2nd"/>
</dbReference>
<dbReference type="Pfam" id="PF21088">
    <property type="entry name" value="MS_channel_1st"/>
    <property type="match status" value="1"/>
</dbReference>
<keyword evidence="4 7" id="KW-0812">Transmembrane</keyword>
<keyword evidence="5 7" id="KW-1133">Transmembrane helix</keyword>
<protein>
    <recommendedName>
        <fullName evidence="13">Small conductance mechanosensitive channel</fullName>
    </recommendedName>
</protein>
<dbReference type="InterPro" id="IPR010920">
    <property type="entry name" value="LSM_dom_sf"/>
</dbReference>
<gene>
    <name evidence="11" type="ORF">Pfl04_34450</name>
</gene>
<dbReference type="Gene3D" id="1.10.287.1260">
    <property type="match status" value="1"/>
</dbReference>
<dbReference type="RefSeq" id="WP_168077141.1">
    <property type="nucleotide sequence ID" value="NZ_BAAAQJ010000007.1"/>
</dbReference>
<feature type="transmembrane region" description="Helical" evidence="7">
    <location>
        <begin position="18"/>
        <end position="36"/>
    </location>
</feature>
<dbReference type="Pfam" id="PF21082">
    <property type="entry name" value="MS_channel_3rd"/>
    <property type="match status" value="1"/>
</dbReference>
<evidence type="ECO:0000313" key="11">
    <source>
        <dbReference type="EMBL" id="GIG75041.1"/>
    </source>
</evidence>
<evidence type="ECO:0000259" key="10">
    <source>
        <dbReference type="Pfam" id="PF21088"/>
    </source>
</evidence>
<evidence type="ECO:0000256" key="3">
    <source>
        <dbReference type="ARBA" id="ARBA00022475"/>
    </source>
</evidence>
<comment type="similarity">
    <text evidence="2">Belongs to the MscS (TC 1.A.23) family.</text>
</comment>
<evidence type="ECO:0000256" key="7">
    <source>
        <dbReference type="SAM" id="Phobius"/>
    </source>
</evidence>
<evidence type="ECO:0008006" key="13">
    <source>
        <dbReference type="Google" id="ProtNLM"/>
    </source>
</evidence>
<name>A0A8J3PPH1_9ACTN</name>
<dbReference type="SUPFAM" id="SSF50182">
    <property type="entry name" value="Sm-like ribonucleoproteins"/>
    <property type="match status" value="1"/>
</dbReference>
<feature type="domain" description="Mechanosensitive ion channel transmembrane helices 2/3" evidence="10">
    <location>
        <begin position="79"/>
        <end position="116"/>
    </location>
</feature>
<evidence type="ECO:0000256" key="6">
    <source>
        <dbReference type="ARBA" id="ARBA00023136"/>
    </source>
</evidence>
<accession>A0A8J3PPH1</accession>
<dbReference type="PANTHER" id="PTHR30460:SF0">
    <property type="entry name" value="MODERATE CONDUCTANCE MECHANOSENSITIVE CHANNEL YBIO"/>
    <property type="match status" value="1"/>
</dbReference>
<keyword evidence="6 7" id="KW-0472">Membrane</keyword>
<dbReference type="InterPro" id="IPR045276">
    <property type="entry name" value="YbiO_bact"/>
</dbReference>
<dbReference type="InterPro" id="IPR049278">
    <property type="entry name" value="MS_channel_C"/>
</dbReference>
<dbReference type="InterPro" id="IPR011066">
    <property type="entry name" value="MscS_channel_C_sf"/>
</dbReference>
<dbReference type="Pfam" id="PF00924">
    <property type="entry name" value="MS_channel_2nd"/>
    <property type="match status" value="1"/>
</dbReference>
<dbReference type="GO" id="GO:0005886">
    <property type="term" value="C:plasma membrane"/>
    <property type="evidence" value="ECO:0007669"/>
    <property type="project" value="UniProtKB-SubCell"/>
</dbReference>
<dbReference type="EMBL" id="BONU01000025">
    <property type="protein sequence ID" value="GIG75041.1"/>
    <property type="molecule type" value="Genomic_DNA"/>
</dbReference>
<feature type="transmembrane region" description="Helical" evidence="7">
    <location>
        <begin position="95"/>
        <end position="115"/>
    </location>
</feature>
<keyword evidence="3" id="KW-1003">Cell membrane</keyword>
<evidence type="ECO:0000256" key="1">
    <source>
        <dbReference type="ARBA" id="ARBA00004651"/>
    </source>
</evidence>
<dbReference type="AlphaFoldDB" id="A0A8J3PPH1"/>
<feature type="transmembrane region" description="Helical" evidence="7">
    <location>
        <begin position="68"/>
        <end position="89"/>
    </location>
</feature>
<dbReference type="InterPro" id="IPR011014">
    <property type="entry name" value="MscS_channel_TM-2"/>
</dbReference>
<dbReference type="Gene3D" id="2.30.30.60">
    <property type="match status" value="1"/>
</dbReference>
<dbReference type="SUPFAM" id="SSF82861">
    <property type="entry name" value="Mechanosensitive channel protein MscS (YggB), transmembrane region"/>
    <property type="match status" value="1"/>
</dbReference>
<dbReference type="Proteomes" id="UP000653674">
    <property type="component" value="Unassembled WGS sequence"/>
</dbReference>
<feature type="domain" description="Mechanosensitive ion channel MscS" evidence="8">
    <location>
        <begin position="118"/>
        <end position="188"/>
    </location>
</feature>
<feature type="domain" description="Mechanosensitive ion channel MscS C-terminal" evidence="9">
    <location>
        <begin position="194"/>
        <end position="279"/>
    </location>
</feature>
<reference evidence="11" key="1">
    <citation type="submission" date="2021-01" db="EMBL/GenBank/DDBJ databases">
        <title>Whole genome shotgun sequence of Planosporangium flavigriseum NBRC 105377.</title>
        <authorList>
            <person name="Komaki H."/>
            <person name="Tamura T."/>
        </authorList>
    </citation>
    <scope>NUCLEOTIDE SEQUENCE</scope>
    <source>
        <strain evidence="11">NBRC 105377</strain>
    </source>
</reference>
<dbReference type="GO" id="GO:0008381">
    <property type="term" value="F:mechanosensitive monoatomic ion channel activity"/>
    <property type="evidence" value="ECO:0007669"/>
    <property type="project" value="InterPro"/>
</dbReference>
<dbReference type="SUPFAM" id="SSF82689">
    <property type="entry name" value="Mechanosensitive channel protein MscS (YggB), C-terminal domain"/>
    <property type="match status" value="1"/>
</dbReference>
<evidence type="ECO:0000259" key="8">
    <source>
        <dbReference type="Pfam" id="PF00924"/>
    </source>
</evidence>
<evidence type="ECO:0000313" key="12">
    <source>
        <dbReference type="Proteomes" id="UP000653674"/>
    </source>
</evidence>
<evidence type="ECO:0000256" key="2">
    <source>
        <dbReference type="ARBA" id="ARBA00008017"/>
    </source>
</evidence>